<proteinExistence type="predicted"/>
<evidence type="ECO:0000313" key="1">
    <source>
        <dbReference type="EMBL" id="KAK7606399.1"/>
    </source>
</evidence>
<protein>
    <submittedName>
        <fullName evidence="1">Uncharacterized protein</fullName>
    </submittedName>
</protein>
<dbReference type="EMBL" id="JBBPBF010000049">
    <property type="protein sequence ID" value="KAK7606399.1"/>
    <property type="molecule type" value="Genomic_DNA"/>
</dbReference>
<evidence type="ECO:0000313" key="2">
    <source>
        <dbReference type="Proteomes" id="UP001367316"/>
    </source>
</evidence>
<sequence length="265" mass="29499">MNAMRPNLRREQVLKAKLQTTEDCSLSEINPTVDFRWPSSSLCAFIPFRFRHKPDTETGENIKDRVNKDLLMSKNAQRKAESPIVYGDEICSFSNRFGGSSGLMKTRREIEKTQMTSEEPALERLQNESAWVDRLDPSGSLVILAVALLVNLPSSSATPVDVHATMPPKKSAAAIPECSLSDREVLVVVAALRVPKCKPTRVDHGPVPQPSQFNKNLERKDAQLPFFMSLGRLGRGLSERILKDIIRVSNGQNVKTTGRSCTPTR</sequence>
<dbReference type="Proteomes" id="UP001367316">
    <property type="component" value="Unassembled WGS sequence"/>
</dbReference>
<accession>A0ABR1MX64</accession>
<gene>
    <name evidence="1" type="ORF">JOL62DRAFT_616167</name>
</gene>
<organism evidence="1 2">
    <name type="scientific">Phyllosticta paracitricarpa</name>
    <dbReference type="NCBI Taxonomy" id="2016321"/>
    <lineage>
        <taxon>Eukaryota</taxon>
        <taxon>Fungi</taxon>
        <taxon>Dikarya</taxon>
        <taxon>Ascomycota</taxon>
        <taxon>Pezizomycotina</taxon>
        <taxon>Dothideomycetes</taxon>
        <taxon>Dothideomycetes incertae sedis</taxon>
        <taxon>Botryosphaeriales</taxon>
        <taxon>Phyllostictaceae</taxon>
        <taxon>Phyllosticta</taxon>
    </lineage>
</organism>
<reference evidence="1 2" key="1">
    <citation type="submission" date="2024-04" db="EMBL/GenBank/DDBJ databases">
        <title>Phyllosticta paracitricarpa is synonymous to the EU quarantine fungus P. citricarpa based on phylogenomic analyses.</title>
        <authorList>
            <consortium name="Lawrence Berkeley National Laboratory"/>
            <person name="Van ingen-buijs V.A."/>
            <person name="Van westerhoven A.C."/>
            <person name="Haridas S."/>
            <person name="Skiadas P."/>
            <person name="Martin F."/>
            <person name="Groenewald J.Z."/>
            <person name="Crous P.W."/>
            <person name="Seidl M.F."/>
        </authorList>
    </citation>
    <scope>NUCLEOTIDE SEQUENCE [LARGE SCALE GENOMIC DNA]</scope>
    <source>
        <strain evidence="1 2">CBS 141358</strain>
    </source>
</reference>
<comment type="caution">
    <text evidence="1">The sequence shown here is derived from an EMBL/GenBank/DDBJ whole genome shotgun (WGS) entry which is preliminary data.</text>
</comment>
<keyword evidence="2" id="KW-1185">Reference proteome</keyword>
<name>A0ABR1MX64_9PEZI</name>